<evidence type="ECO:0000313" key="2">
    <source>
        <dbReference type="EMBL" id="MCW0523266.1"/>
    </source>
</evidence>
<feature type="transmembrane region" description="Helical" evidence="1">
    <location>
        <begin position="7"/>
        <end position="26"/>
    </location>
</feature>
<dbReference type="AlphaFoldDB" id="A0AAP3AMD9"/>
<feature type="transmembrane region" description="Helical" evidence="1">
    <location>
        <begin position="32"/>
        <end position="51"/>
    </location>
</feature>
<proteinExistence type="predicted"/>
<feature type="transmembrane region" description="Helical" evidence="1">
    <location>
        <begin position="63"/>
        <end position="82"/>
    </location>
</feature>
<dbReference type="EMBL" id="JAOZYT010000011">
    <property type="protein sequence ID" value="MCW0523266.1"/>
    <property type="molecule type" value="Genomic_DNA"/>
</dbReference>
<reference evidence="2" key="1">
    <citation type="submission" date="2022-10" db="EMBL/GenBank/DDBJ databases">
        <title>Sifting through the core-genome to identify putative cross-protective antigens against Riemerella anatipestifer.</title>
        <authorList>
            <person name="Zheng X."/>
            <person name="Zhang W."/>
        </authorList>
    </citation>
    <scope>NUCLEOTIDE SEQUENCE</scope>
    <source>
        <strain evidence="2">ZWRA178</strain>
    </source>
</reference>
<evidence type="ECO:0000256" key="1">
    <source>
        <dbReference type="SAM" id="Phobius"/>
    </source>
</evidence>
<keyword evidence="1" id="KW-0472">Membrane</keyword>
<feature type="transmembrane region" description="Helical" evidence="1">
    <location>
        <begin position="128"/>
        <end position="147"/>
    </location>
</feature>
<feature type="transmembrane region" description="Helical" evidence="1">
    <location>
        <begin position="159"/>
        <end position="181"/>
    </location>
</feature>
<keyword evidence="1" id="KW-1133">Transmembrane helix</keyword>
<dbReference type="RefSeq" id="WP_127919820.1">
    <property type="nucleotide sequence ID" value="NZ_CP029760.1"/>
</dbReference>
<keyword evidence="1" id="KW-0812">Transmembrane</keyword>
<sequence length="184" mass="21977">MNNRKFLDIFYLIISNLMLFCCVYELCFSIKISVIFFNALLSLSCLNFGIITSPKTKLLNKKSIWYIISEWILGFVIVSFFTKFFSIRSSELQLYFWFSVCGVSLLGGILTIVNHNKIFGSKIDIKKYFIWLILLTFLFPLVSYFFFKFMYHKEFYDLSFYIIIPEIIIVLIWQIFMLLSLKKY</sequence>
<evidence type="ECO:0000313" key="3">
    <source>
        <dbReference type="Proteomes" id="UP001207440"/>
    </source>
</evidence>
<feature type="transmembrane region" description="Helical" evidence="1">
    <location>
        <begin position="94"/>
        <end position="116"/>
    </location>
</feature>
<comment type="caution">
    <text evidence="2">The sequence shown here is derived from an EMBL/GenBank/DDBJ whole genome shotgun (WGS) entry which is preliminary data.</text>
</comment>
<name>A0AAP3AMD9_RIEAN</name>
<accession>A0AAP3AMD9</accession>
<protein>
    <submittedName>
        <fullName evidence="2">Uncharacterized protein</fullName>
    </submittedName>
</protein>
<dbReference type="Proteomes" id="UP001207440">
    <property type="component" value="Unassembled WGS sequence"/>
</dbReference>
<organism evidence="2 3">
    <name type="scientific">Riemerella anatipestifer</name>
    <name type="common">Moraxella anatipestifer</name>
    <dbReference type="NCBI Taxonomy" id="34085"/>
    <lineage>
        <taxon>Bacteria</taxon>
        <taxon>Pseudomonadati</taxon>
        <taxon>Bacteroidota</taxon>
        <taxon>Flavobacteriia</taxon>
        <taxon>Flavobacteriales</taxon>
        <taxon>Weeksellaceae</taxon>
        <taxon>Riemerella</taxon>
    </lineage>
</organism>
<gene>
    <name evidence="2" type="ORF">OKE68_02900</name>
</gene>